<evidence type="ECO:0000256" key="1">
    <source>
        <dbReference type="ARBA" id="ARBA00004141"/>
    </source>
</evidence>
<sequence length="787" mass="89796">MLIYSFGLATATIVEKQLGTQAAKMLIYYSPLFILLQLLLAINFLIILFNSNYIKSKRWGLIIIHLSLTVILGGALTTFLFGKEGQVHIREGEKSDQMVMHTSKGVKTEKLPFVLELKDFRLNRYPGSNSPSSYESTLLVYVDNDIREVSVFMNNVLDLKGYRFFQASYDKDELGTVLSVNKDVAGRTITYTGYILLLIGFILMFLMPGSRFRKLGEQLKDIRARADKLTLVFLLSLISLNGFSQNNWNETKHTIDIIESIKDNAIPVEHAEKFGALPVQFRGRVMPLNTFSSEILRKIHNETNIYNLNSDQFLLSLLVNPEKWSHAKIISGDQSYLSYNQFFDEGGSYSLLNQLQQIYNQPADKRNESEKDLIKLDEKVNILYQLFTHIIPGIFPHAEDPSHTWYNLGDNLSVYEFKDSVFITDSFNNYLAEVRLSLQSNDWSKPDEILNSIKEYQLSNDKASLIRPDKIEAELKYNRLNIFNYSKLGYFILGGLLLILAFIRLMNRKTWLQYASTILIIGIAAIFIYHLFGMGMRWYISGYAPWSNSYETMVYVAWATVLAGFIFGRKNILTLSLATLFGGVILFVSSLNWMDPQINTLVPVLNSPWLMFHVAVIVAAYGFFGISFLLGLTNIIIMSFNKDSSLIALRIKELSVINNMSLLTGLALMTIGTFLGAVWANESWGRYWGWDPKETWALITIIVYSVVTHLHLVKKWNSDWLFNFTSVLGFSSVLMTYLGVNYFLSGMHSYGQTDTSSSVFVYIAIVFTIIVILGFLSYNRRSKFIDS</sequence>
<comment type="subcellular location">
    <subcellularLocation>
        <location evidence="1">Membrane</location>
        <topology evidence="1">Multi-pass membrane protein</topology>
    </subcellularLocation>
</comment>
<feature type="transmembrane region" description="Helical" evidence="6">
    <location>
        <begin position="695"/>
        <end position="713"/>
    </location>
</feature>
<feature type="transmembrane region" description="Helical" evidence="6">
    <location>
        <begin position="518"/>
        <end position="540"/>
    </location>
</feature>
<feature type="transmembrane region" description="Helical" evidence="6">
    <location>
        <begin position="575"/>
        <end position="594"/>
    </location>
</feature>
<dbReference type="STRING" id="1562970.ING2E5B_1362"/>
<evidence type="ECO:0000256" key="3">
    <source>
        <dbReference type="ARBA" id="ARBA00022748"/>
    </source>
</evidence>
<dbReference type="HOGENOM" id="CLU_008710_0_0_10"/>
<feature type="transmembrane region" description="Helical" evidence="6">
    <location>
        <begin position="26"/>
        <end position="49"/>
    </location>
</feature>
<dbReference type="Pfam" id="PF05140">
    <property type="entry name" value="ResB"/>
    <property type="match status" value="1"/>
</dbReference>
<evidence type="ECO:0000256" key="4">
    <source>
        <dbReference type="ARBA" id="ARBA00022989"/>
    </source>
</evidence>
<dbReference type="GO" id="GO:0020037">
    <property type="term" value="F:heme binding"/>
    <property type="evidence" value="ECO:0007669"/>
    <property type="project" value="InterPro"/>
</dbReference>
<protein>
    <submittedName>
        <fullName evidence="9">Cytochrome c biogenesis protein</fullName>
    </submittedName>
</protein>
<evidence type="ECO:0000256" key="2">
    <source>
        <dbReference type="ARBA" id="ARBA00022692"/>
    </source>
</evidence>
<feature type="transmembrane region" description="Helical" evidence="6">
    <location>
        <begin position="61"/>
        <end position="81"/>
    </location>
</feature>
<dbReference type="PANTHER" id="PTHR30071:SF1">
    <property type="entry name" value="CYTOCHROME B_B6 PROTEIN-RELATED"/>
    <property type="match status" value="1"/>
</dbReference>
<dbReference type="EMBL" id="LN515532">
    <property type="protein sequence ID" value="CEA16111.1"/>
    <property type="molecule type" value="Genomic_DNA"/>
</dbReference>
<feature type="domain" description="ResB-like" evidence="8">
    <location>
        <begin position="57"/>
        <end position="174"/>
    </location>
</feature>
<proteinExistence type="predicted"/>
<feature type="transmembrane region" description="Helical" evidence="6">
    <location>
        <begin position="720"/>
        <end position="739"/>
    </location>
</feature>
<dbReference type="GO" id="GO:0017004">
    <property type="term" value="P:cytochrome complex assembly"/>
    <property type="evidence" value="ECO:0007669"/>
    <property type="project" value="UniProtKB-KW"/>
</dbReference>
<keyword evidence="2 6" id="KW-0812">Transmembrane</keyword>
<feature type="transmembrane region" description="Helical" evidence="6">
    <location>
        <begin position="188"/>
        <end position="207"/>
    </location>
</feature>
<dbReference type="InterPro" id="IPR045062">
    <property type="entry name" value="Cyt_c_biogenesis_CcsA/CcmC"/>
</dbReference>
<feature type="transmembrane region" description="Helical" evidence="6">
    <location>
        <begin position="488"/>
        <end position="506"/>
    </location>
</feature>
<evidence type="ECO:0000259" key="7">
    <source>
        <dbReference type="Pfam" id="PF01578"/>
    </source>
</evidence>
<evidence type="ECO:0000256" key="6">
    <source>
        <dbReference type="SAM" id="Phobius"/>
    </source>
</evidence>
<dbReference type="GO" id="GO:0005886">
    <property type="term" value="C:plasma membrane"/>
    <property type="evidence" value="ECO:0007669"/>
    <property type="project" value="TreeGrafter"/>
</dbReference>
<feature type="transmembrane region" description="Helical" evidence="6">
    <location>
        <begin position="759"/>
        <end position="778"/>
    </location>
</feature>
<dbReference type="Proteomes" id="UP000032417">
    <property type="component" value="Chromosome 1"/>
</dbReference>
<dbReference type="PANTHER" id="PTHR30071">
    <property type="entry name" value="HEME EXPORTER PROTEIN C"/>
    <property type="match status" value="1"/>
</dbReference>
<dbReference type="KEGG" id="pbt:ING2E5B_1362"/>
<feature type="transmembrane region" description="Helical" evidence="6">
    <location>
        <begin position="614"/>
        <end position="640"/>
    </location>
</feature>
<gene>
    <name evidence="9" type="ORF">ING2E5B_1362</name>
</gene>
<keyword evidence="10" id="KW-1185">Reference proteome</keyword>
<dbReference type="Pfam" id="PF01578">
    <property type="entry name" value="Cytochrom_C_asm"/>
    <property type="match status" value="1"/>
</dbReference>
<keyword evidence="5 6" id="KW-0472">Membrane</keyword>
<evidence type="ECO:0000313" key="9">
    <source>
        <dbReference type="EMBL" id="CEA16111.1"/>
    </source>
</evidence>
<name>A0A098C105_9BACT</name>
<organism evidence="9 10">
    <name type="scientific">Fermentimonas caenicola</name>
    <dbReference type="NCBI Taxonomy" id="1562970"/>
    <lineage>
        <taxon>Bacteria</taxon>
        <taxon>Pseudomonadati</taxon>
        <taxon>Bacteroidota</taxon>
        <taxon>Bacteroidia</taxon>
        <taxon>Bacteroidales</taxon>
        <taxon>Dysgonomonadaceae</taxon>
        <taxon>Fermentimonas</taxon>
    </lineage>
</organism>
<feature type="transmembrane region" description="Helical" evidence="6">
    <location>
        <begin position="661"/>
        <end position="680"/>
    </location>
</feature>
<keyword evidence="4 6" id="KW-1133">Transmembrane helix</keyword>
<feature type="domain" description="Cytochrome c assembly protein" evidence="7">
    <location>
        <begin position="546"/>
        <end position="748"/>
    </location>
</feature>
<feature type="transmembrane region" description="Helical" evidence="6">
    <location>
        <begin position="552"/>
        <end position="568"/>
    </location>
</feature>
<evidence type="ECO:0000259" key="8">
    <source>
        <dbReference type="Pfam" id="PF05140"/>
    </source>
</evidence>
<dbReference type="InterPro" id="IPR007816">
    <property type="entry name" value="ResB-like_domain"/>
</dbReference>
<dbReference type="AlphaFoldDB" id="A0A098C105"/>
<keyword evidence="3" id="KW-0201">Cytochrome c-type biogenesis</keyword>
<accession>A0A098C105</accession>
<evidence type="ECO:0000256" key="5">
    <source>
        <dbReference type="ARBA" id="ARBA00023136"/>
    </source>
</evidence>
<dbReference type="PATRIC" id="fig|1562970.3.peg.1349"/>
<dbReference type="InterPro" id="IPR002541">
    <property type="entry name" value="Cyt_c_assembly"/>
</dbReference>
<reference evidence="9 10" key="1">
    <citation type="submission" date="2014-08" db="EMBL/GenBank/DDBJ databases">
        <authorList>
            <person name="Wibberg D."/>
        </authorList>
    </citation>
    <scope>NUCLEOTIDE SEQUENCE [LARGE SCALE GENOMIC DNA]</scope>
    <source>
        <strain evidence="10">ING2-E5B</strain>
    </source>
</reference>
<evidence type="ECO:0000313" key="10">
    <source>
        <dbReference type="Proteomes" id="UP000032417"/>
    </source>
</evidence>